<dbReference type="InterPro" id="IPR052526">
    <property type="entry name" value="HTH-type_Bedaq_tolerance"/>
</dbReference>
<dbReference type="AlphaFoldDB" id="A0AA90H4G0"/>
<dbReference type="InterPro" id="IPR023187">
    <property type="entry name" value="Tscrpt_reg_MarR-type_CS"/>
</dbReference>
<accession>A0AA90H4G0</accession>
<name>A0AA90H4G0_9ACTN</name>
<dbReference type="EMBL" id="JAAGKO020000087">
    <property type="protein sequence ID" value="MDI5967382.1"/>
    <property type="molecule type" value="Genomic_DNA"/>
</dbReference>
<comment type="caution">
    <text evidence="6">The sequence shown here is derived from an EMBL/GenBank/DDBJ whole genome shotgun (WGS) entry which is preliminary data.</text>
</comment>
<evidence type="ECO:0000256" key="1">
    <source>
        <dbReference type="ARBA" id="ARBA00023015"/>
    </source>
</evidence>
<reference evidence="6 7" key="1">
    <citation type="submission" date="2023-05" db="EMBL/GenBank/DDBJ databases">
        <title>Streptantibioticus silvisoli sp. nov., acidotolerant actinomycetes 1 from pine litter.</title>
        <authorList>
            <person name="Swiecimska M."/>
            <person name="Golinska P."/>
            <person name="Sangal V."/>
            <person name="Wachnowicz B."/>
            <person name="Goodfellow M."/>
        </authorList>
    </citation>
    <scope>NUCLEOTIDE SEQUENCE</scope>
    <source>
        <strain evidence="6">SL13</strain>
        <strain evidence="5 7">SL54</strain>
    </source>
</reference>
<sequence>MTDADRSRLAEELTAVVGQLGRRMRAASPQGALTASQRIALGHLMEGPATTAALARAEHVRPQSMRATLAALEEQDLIVRSPDPADGRQVVCALSDTGVRRLASLREAKRTWLTETVEAVLTPGEQETLAEAVTLLRRLVES</sequence>
<dbReference type="PROSITE" id="PS01117">
    <property type="entry name" value="HTH_MARR_1"/>
    <property type="match status" value="1"/>
</dbReference>
<keyword evidence="1" id="KW-0805">Transcription regulation</keyword>
<dbReference type="GO" id="GO:0003700">
    <property type="term" value="F:DNA-binding transcription factor activity"/>
    <property type="evidence" value="ECO:0007669"/>
    <property type="project" value="InterPro"/>
</dbReference>
<protein>
    <submittedName>
        <fullName evidence="6">MarR family transcriptional regulator</fullName>
    </submittedName>
</protein>
<dbReference type="Gene3D" id="1.10.10.10">
    <property type="entry name" value="Winged helix-like DNA-binding domain superfamily/Winged helix DNA-binding domain"/>
    <property type="match status" value="1"/>
</dbReference>
<evidence type="ECO:0000313" key="6">
    <source>
        <dbReference type="EMBL" id="MDI5973938.1"/>
    </source>
</evidence>
<dbReference type="Proteomes" id="UP001156398">
    <property type="component" value="Unassembled WGS sequence"/>
</dbReference>
<dbReference type="PANTHER" id="PTHR39515:SF2">
    <property type="entry name" value="HTH-TYPE TRANSCRIPTIONAL REGULATOR RV0880"/>
    <property type="match status" value="1"/>
</dbReference>
<proteinExistence type="predicted"/>
<dbReference type="PANTHER" id="PTHR39515">
    <property type="entry name" value="CONSERVED PROTEIN"/>
    <property type="match status" value="1"/>
</dbReference>
<dbReference type="Pfam" id="PF12802">
    <property type="entry name" value="MarR_2"/>
    <property type="match status" value="1"/>
</dbReference>
<dbReference type="InterPro" id="IPR000835">
    <property type="entry name" value="HTH_MarR-typ"/>
</dbReference>
<evidence type="ECO:0000313" key="7">
    <source>
        <dbReference type="Proteomes" id="UP001156398"/>
    </source>
</evidence>
<evidence type="ECO:0000256" key="2">
    <source>
        <dbReference type="ARBA" id="ARBA00023125"/>
    </source>
</evidence>
<evidence type="ECO:0000259" key="4">
    <source>
        <dbReference type="PROSITE" id="PS50995"/>
    </source>
</evidence>
<organism evidence="6">
    <name type="scientific">Streptantibioticus silvisoli</name>
    <dbReference type="NCBI Taxonomy" id="2705255"/>
    <lineage>
        <taxon>Bacteria</taxon>
        <taxon>Bacillati</taxon>
        <taxon>Actinomycetota</taxon>
        <taxon>Actinomycetes</taxon>
        <taxon>Kitasatosporales</taxon>
        <taxon>Streptomycetaceae</taxon>
        <taxon>Streptantibioticus</taxon>
    </lineage>
</organism>
<dbReference type="RefSeq" id="WP_271317547.1">
    <property type="nucleotide sequence ID" value="NZ_JAAGKO020000087.1"/>
</dbReference>
<keyword evidence="2" id="KW-0238">DNA-binding</keyword>
<evidence type="ECO:0000313" key="5">
    <source>
        <dbReference type="EMBL" id="MDI5967382.1"/>
    </source>
</evidence>
<dbReference type="SUPFAM" id="SSF46785">
    <property type="entry name" value="Winged helix' DNA-binding domain"/>
    <property type="match status" value="1"/>
</dbReference>
<dbReference type="Gene3D" id="1.10.287.100">
    <property type="match status" value="1"/>
</dbReference>
<feature type="domain" description="HTH marR-type" evidence="4">
    <location>
        <begin position="6"/>
        <end position="141"/>
    </location>
</feature>
<gene>
    <name evidence="5" type="ORF">POF43_032455</name>
    <name evidence="6" type="ORF">POF50_032125</name>
</gene>
<dbReference type="PROSITE" id="PS50995">
    <property type="entry name" value="HTH_MARR_2"/>
    <property type="match status" value="1"/>
</dbReference>
<dbReference type="InterPro" id="IPR036388">
    <property type="entry name" value="WH-like_DNA-bd_sf"/>
</dbReference>
<dbReference type="GO" id="GO:0003677">
    <property type="term" value="F:DNA binding"/>
    <property type="evidence" value="ECO:0007669"/>
    <property type="project" value="UniProtKB-KW"/>
</dbReference>
<dbReference type="EMBL" id="JABXJJ020000056">
    <property type="protein sequence ID" value="MDI5973938.1"/>
    <property type="molecule type" value="Genomic_DNA"/>
</dbReference>
<dbReference type="SMART" id="SM00347">
    <property type="entry name" value="HTH_MARR"/>
    <property type="match status" value="1"/>
</dbReference>
<keyword evidence="7" id="KW-1185">Reference proteome</keyword>
<evidence type="ECO:0000256" key="3">
    <source>
        <dbReference type="ARBA" id="ARBA00023163"/>
    </source>
</evidence>
<dbReference type="InterPro" id="IPR036390">
    <property type="entry name" value="WH_DNA-bd_sf"/>
</dbReference>
<keyword evidence="3" id="KW-0804">Transcription</keyword>